<dbReference type="EMBL" id="LT906439">
    <property type="protein sequence ID" value="SNU87909.1"/>
    <property type="molecule type" value="Genomic_DNA"/>
</dbReference>
<name>A0A239SRM4_9STRE</name>
<dbReference type="Pfam" id="PF20207">
    <property type="entry name" value="DUF6568"/>
    <property type="match status" value="1"/>
</dbReference>
<dbReference type="KEGG" id="smen:SAMEA4412692_0823"/>
<dbReference type="STRING" id="1123308.GCA_000380085_00165"/>
<proteinExistence type="predicted"/>
<dbReference type="InterPro" id="IPR046698">
    <property type="entry name" value="PedC-like"/>
</dbReference>
<dbReference type="RefSeq" id="WP_018372722.1">
    <property type="nucleotide sequence ID" value="NZ_LT906439.1"/>
</dbReference>
<dbReference type="CDD" id="cd02947">
    <property type="entry name" value="TRX_family"/>
    <property type="match status" value="1"/>
</dbReference>
<organism evidence="1 2">
    <name type="scientific">Streptococcus merionis</name>
    <dbReference type="NCBI Taxonomy" id="400065"/>
    <lineage>
        <taxon>Bacteria</taxon>
        <taxon>Bacillati</taxon>
        <taxon>Bacillota</taxon>
        <taxon>Bacilli</taxon>
        <taxon>Lactobacillales</taxon>
        <taxon>Streptococcaceae</taxon>
        <taxon>Streptococcus</taxon>
    </lineage>
</organism>
<protein>
    <submittedName>
        <fullName evidence="1">Bacteriocin transport accessory protein</fullName>
    </submittedName>
</protein>
<dbReference type="Gene3D" id="3.40.30.10">
    <property type="entry name" value="Glutaredoxin"/>
    <property type="match status" value="1"/>
</dbReference>
<reference evidence="1 2" key="1">
    <citation type="submission" date="2017-06" db="EMBL/GenBank/DDBJ databases">
        <authorList>
            <consortium name="Pathogen Informatics"/>
        </authorList>
    </citation>
    <scope>NUCLEOTIDE SEQUENCE [LARGE SCALE GENOMIC DNA]</scope>
    <source>
        <strain evidence="1 2">NCTC13788</strain>
    </source>
</reference>
<dbReference type="eggNOG" id="COG0526">
    <property type="taxonomic scope" value="Bacteria"/>
</dbReference>
<gene>
    <name evidence="1" type="primary">bta</name>
    <name evidence="1" type="ORF">SAMEA4412692_00823</name>
</gene>
<dbReference type="AlphaFoldDB" id="A0A239SRM4"/>
<evidence type="ECO:0000313" key="1">
    <source>
        <dbReference type="EMBL" id="SNU87909.1"/>
    </source>
</evidence>
<evidence type="ECO:0000313" key="2">
    <source>
        <dbReference type="Proteomes" id="UP000215185"/>
    </source>
</evidence>
<keyword evidence="2" id="KW-1185">Reference proteome</keyword>
<dbReference type="InterPro" id="IPR036249">
    <property type="entry name" value="Thioredoxin-like_sf"/>
</dbReference>
<dbReference type="Proteomes" id="UP000215185">
    <property type="component" value="Chromosome 1"/>
</dbReference>
<accession>A0A239SRM4</accession>
<dbReference type="SUPFAM" id="SSF52833">
    <property type="entry name" value="Thioredoxin-like"/>
    <property type="match status" value="1"/>
</dbReference>
<sequence length="115" mass="12719">MATFEQDIRELHPVTIDHAKKTISDGQTATYFIGRSTCPYCRKFAAKLRNVVSETGATVYFVNSEQADQLAQLADFRSQYGIPTVPGFVQITDGQVSVKCDSSMTEAEIKAFMKA</sequence>
<dbReference type="OrthoDB" id="9792987at2"/>